<proteinExistence type="predicted"/>
<dbReference type="Proteomes" id="UP000238701">
    <property type="component" value="Unassembled WGS sequence"/>
</dbReference>
<dbReference type="PANTHER" id="PTHR30069">
    <property type="entry name" value="TONB-DEPENDENT OUTER MEMBRANE RECEPTOR"/>
    <property type="match status" value="1"/>
</dbReference>
<keyword evidence="5 8" id="KW-0732">Signal</keyword>
<organism evidence="9 10">
    <name type="scientific">Candidatus Sulfotelmatobacter kueseliae</name>
    <dbReference type="NCBI Taxonomy" id="2042962"/>
    <lineage>
        <taxon>Bacteria</taxon>
        <taxon>Pseudomonadati</taxon>
        <taxon>Acidobacteriota</taxon>
        <taxon>Terriglobia</taxon>
        <taxon>Terriglobales</taxon>
        <taxon>Candidatus Korobacteraceae</taxon>
        <taxon>Candidatus Sulfotelmatobacter</taxon>
    </lineage>
</organism>
<gene>
    <name evidence="9" type="ORF">SBA1_490022</name>
</gene>
<comment type="subcellular location">
    <subcellularLocation>
        <location evidence="1">Cell outer membrane</location>
        <topology evidence="1">Multi-pass membrane protein</topology>
    </subcellularLocation>
</comment>
<dbReference type="EMBL" id="OMOD01000143">
    <property type="protein sequence ID" value="SPF43441.1"/>
    <property type="molecule type" value="Genomic_DNA"/>
</dbReference>
<evidence type="ECO:0000256" key="1">
    <source>
        <dbReference type="ARBA" id="ARBA00004571"/>
    </source>
</evidence>
<accession>A0A2U3KUX0</accession>
<evidence type="ECO:0000256" key="8">
    <source>
        <dbReference type="SAM" id="SignalP"/>
    </source>
</evidence>
<dbReference type="SUPFAM" id="SSF49464">
    <property type="entry name" value="Carboxypeptidase regulatory domain-like"/>
    <property type="match status" value="1"/>
</dbReference>
<feature type="signal peptide" evidence="8">
    <location>
        <begin position="1"/>
        <end position="20"/>
    </location>
</feature>
<keyword evidence="3" id="KW-1134">Transmembrane beta strand</keyword>
<dbReference type="AlphaFoldDB" id="A0A2U3KUX0"/>
<keyword evidence="2" id="KW-0813">Transport</keyword>
<dbReference type="GO" id="GO:0009279">
    <property type="term" value="C:cell outer membrane"/>
    <property type="evidence" value="ECO:0007669"/>
    <property type="project" value="UniProtKB-SubCell"/>
</dbReference>
<keyword evidence="7" id="KW-0998">Cell outer membrane</keyword>
<dbReference type="Gene3D" id="2.40.170.20">
    <property type="entry name" value="TonB-dependent receptor, beta-barrel domain"/>
    <property type="match status" value="1"/>
</dbReference>
<dbReference type="InterPro" id="IPR039426">
    <property type="entry name" value="TonB-dep_rcpt-like"/>
</dbReference>
<protein>
    <submittedName>
        <fullName evidence="9">Cna protein B-type domain protein</fullName>
    </submittedName>
</protein>
<evidence type="ECO:0000256" key="5">
    <source>
        <dbReference type="ARBA" id="ARBA00022729"/>
    </source>
</evidence>
<dbReference type="PANTHER" id="PTHR30069:SF29">
    <property type="entry name" value="HEMOGLOBIN AND HEMOGLOBIN-HAPTOGLOBIN-BINDING PROTEIN 1-RELATED"/>
    <property type="match status" value="1"/>
</dbReference>
<name>A0A2U3KUX0_9BACT</name>
<evidence type="ECO:0000256" key="4">
    <source>
        <dbReference type="ARBA" id="ARBA00022692"/>
    </source>
</evidence>
<evidence type="ECO:0000256" key="7">
    <source>
        <dbReference type="ARBA" id="ARBA00023237"/>
    </source>
</evidence>
<dbReference type="Gene3D" id="2.60.40.1120">
    <property type="entry name" value="Carboxypeptidase-like, regulatory domain"/>
    <property type="match status" value="1"/>
</dbReference>
<evidence type="ECO:0000256" key="3">
    <source>
        <dbReference type="ARBA" id="ARBA00022452"/>
    </source>
</evidence>
<reference evidence="10" key="1">
    <citation type="submission" date="2018-02" db="EMBL/GenBank/DDBJ databases">
        <authorList>
            <person name="Hausmann B."/>
        </authorList>
    </citation>
    <scope>NUCLEOTIDE SEQUENCE [LARGE SCALE GENOMIC DNA]</scope>
    <source>
        <strain evidence="10">Peat soil MAG SbA1</strain>
    </source>
</reference>
<dbReference type="Pfam" id="PF13620">
    <property type="entry name" value="CarboxypepD_reg"/>
    <property type="match status" value="1"/>
</dbReference>
<feature type="chain" id="PRO_5015563374" evidence="8">
    <location>
        <begin position="21"/>
        <end position="895"/>
    </location>
</feature>
<evidence type="ECO:0000256" key="2">
    <source>
        <dbReference type="ARBA" id="ARBA00022448"/>
    </source>
</evidence>
<keyword evidence="6" id="KW-0472">Membrane</keyword>
<dbReference type="GO" id="GO:0044718">
    <property type="term" value="P:siderophore transmembrane transport"/>
    <property type="evidence" value="ECO:0007669"/>
    <property type="project" value="TreeGrafter"/>
</dbReference>
<sequence>MPASYILRLAVLAATLFSLAANSFGGQSLGNSTALYGTVLDATGAVVVGATVKIHNPVSGLDRSAQTNTTGGFVFQNVPFNPYHLTITAKGFAPYVQDVELRSIVPVTLSITLQAVVAATTVTVHEEAGDLVETDSTDHSDVDRSKLDRLPMPTESAGLSYAVTALTPGVSADSNNQMHGLGDHAENTIAVDDQSNSDQSSKTFSNQIPSSSIQAMEVIEGAPPAEFGGKTSLVVKVSTRSGQGVTTPTGSLTTSYGSFGTANASFDLAYGGQNWGNFVAIDGTDGGRFLDAPEFAVMHDKGNVENFFDRVDYQVAGGNTLHLDLAWTRSWFQTPQTYDNLNLGGLDPLGNPVPAMDQRSQIKTFNIAPAWTRLLSPTKVFTIGAIVRQDDYHYYPSADPFADLGPANLQSETIGQHRTLTNAGLRSDFSYVRGIHNMKMGVNYQHTFLDENDSLGIVDPTLLPSLVGANGIPCYNTTTQQAIAAPCTTLLPYDLTRGGGLYPFNGHTDVKELALYAQDTISAGNWNFSLGLRGDFYNGLSSARQLEPRLGIAYNIKPSSTVLRISYARTLETPFNENLVLSNNGCDFAVIAALVPCIPAALNPGFRNEFHAGVQQAFGRYLVFDGEYIWKYTHNGYDFSVLGNTPITFPIEWHNSKIPGLAASVRMPNLHGLSASVVFSSVAARFFPPQAGGLGVTVGQNGLPFRIDHDETFNQSSHLQYQLGKRGPWFGFSWRYDSGQVAGATPCYGVNPGNDCPASTMLNGQPAVKMIGNGGPLTADQQFEAGFYCGSVRATPTVALPSVCLASQFGSSLIRVPAPGTENDDHNPPRIAPRHLFDASIGHDNLFHGDKYKISLQLTAINFTNNYVLYNFLSTFSGTHYVSPRSLTAEIGFHF</sequence>
<evidence type="ECO:0000313" key="10">
    <source>
        <dbReference type="Proteomes" id="UP000238701"/>
    </source>
</evidence>
<evidence type="ECO:0000313" key="9">
    <source>
        <dbReference type="EMBL" id="SPF43441.1"/>
    </source>
</evidence>
<dbReference type="OrthoDB" id="100029at2"/>
<evidence type="ECO:0000256" key="6">
    <source>
        <dbReference type="ARBA" id="ARBA00023136"/>
    </source>
</evidence>
<dbReference type="InterPro" id="IPR008969">
    <property type="entry name" value="CarboxyPept-like_regulatory"/>
</dbReference>
<dbReference type="SUPFAM" id="SSF56935">
    <property type="entry name" value="Porins"/>
    <property type="match status" value="1"/>
</dbReference>
<dbReference type="GO" id="GO:0015344">
    <property type="term" value="F:siderophore uptake transmembrane transporter activity"/>
    <property type="evidence" value="ECO:0007669"/>
    <property type="project" value="TreeGrafter"/>
</dbReference>
<dbReference type="InterPro" id="IPR036942">
    <property type="entry name" value="Beta-barrel_TonB_sf"/>
</dbReference>
<keyword evidence="4" id="KW-0812">Transmembrane</keyword>